<protein>
    <submittedName>
        <fullName evidence="4">Phosphoglycerate dehydrogenase-like enzyme</fullName>
    </submittedName>
</protein>
<comment type="caution">
    <text evidence="4">The sequence shown here is derived from an EMBL/GenBank/DDBJ whole genome shotgun (WGS) entry which is preliminary data.</text>
</comment>
<dbReference type="InterPro" id="IPR006140">
    <property type="entry name" value="D-isomer_DH_NAD-bd"/>
</dbReference>
<name>A0ABS2QYM7_9BACI</name>
<sequence>MNIERILVTGRLHKQIQEIVEKKQLDTCFRFLAKEQVTQEDLEWADAYVDFGPIENMNYKGLKWVHSLGAGVDAFVLNRTWEEQVLLTRTICSFGQRMSEYCLSYMLRDVQKHDTYASQQAEKKWNPIAPTMLSSQTVVIYGTGEIGSQIGRVLTALGTTVYGVSASGTQKEGFTHVFSRSDEQDVLQKADWIISTLPLTLETKRMFDESFFSQLHASSFINVGRGGTVHTEELVNALNKGQVRQAVLDVFAEEPLPISSPLWNHPNITVTPHISAITTPKEAVACFMDTLERIQQGKPLLNKVAIDKGY</sequence>
<dbReference type="SUPFAM" id="SSF51735">
    <property type="entry name" value="NAD(P)-binding Rossmann-fold domains"/>
    <property type="match status" value="1"/>
</dbReference>
<dbReference type="PANTHER" id="PTHR43333:SF1">
    <property type="entry name" value="D-ISOMER SPECIFIC 2-HYDROXYACID DEHYDROGENASE NAD-BINDING DOMAIN-CONTAINING PROTEIN"/>
    <property type="match status" value="1"/>
</dbReference>
<reference evidence="4 5" key="1">
    <citation type="submission" date="2021-01" db="EMBL/GenBank/DDBJ databases">
        <title>Genomic Encyclopedia of Type Strains, Phase IV (KMG-IV): sequencing the most valuable type-strain genomes for metagenomic binning, comparative biology and taxonomic classification.</title>
        <authorList>
            <person name="Goeker M."/>
        </authorList>
    </citation>
    <scope>NUCLEOTIDE SEQUENCE [LARGE SCALE GENOMIC DNA]</scope>
    <source>
        <strain evidence="4 5">DSM 104297</strain>
    </source>
</reference>
<evidence type="ECO:0000313" key="5">
    <source>
        <dbReference type="Proteomes" id="UP000809829"/>
    </source>
</evidence>
<evidence type="ECO:0000256" key="2">
    <source>
        <dbReference type="ARBA" id="ARBA00023027"/>
    </source>
</evidence>
<dbReference type="CDD" id="cd05300">
    <property type="entry name" value="2-Hacid_dh_1"/>
    <property type="match status" value="1"/>
</dbReference>
<accession>A0ABS2QYM7</accession>
<evidence type="ECO:0000259" key="3">
    <source>
        <dbReference type="Pfam" id="PF02826"/>
    </source>
</evidence>
<keyword evidence="1" id="KW-0560">Oxidoreductase</keyword>
<keyword evidence="5" id="KW-1185">Reference proteome</keyword>
<dbReference type="InterPro" id="IPR036291">
    <property type="entry name" value="NAD(P)-bd_dom_sf"/>
</dbReference>
<dbReference type="EMBL" id="JAFBFC010000006">
    <property type="protein sequence ID" value="MBM7704298.1"/>
    <property type="molecule type" value="Genomic_DNA"/>
</dbReference>
<dbReference type="Proteomes" id="UP000809829">
    <property type="component" value="Unassembled WGS sequence"/>
</dbReference>
<dbReference type="Pfam" id="PF02826">
    <property type="entry name" value="2-Hacid_dh_C"/>
    <property type="match status" value="1"/>
</dbReference>
<keyword evidence="2" id="KW-0520">NAD</keyword>
<organism evidence="4 5">
    <name type="scientific">Priestia iocasae</name>
    <dbReference type="NCBI Taxonomy" id="2291674"/>
    <lineage>
        <taxon>Bacteria</taxon>
        <taxon>Bacillati</taxon>
        <taxon>Bacillota</taxon>
        <taxon>Bacilli</taxon>
        <taxon>Bacillales</taxon>
        <taxon>Bacillaceae</taxon>
        <taxon>Priestia</taxon>
    </lineage>
</organism>
<dbReference type="PANTHER" id="PTHR43333">
    <property type="entry name" value="2-HACID_DH_C DOMAIN-CONTAINING PROTEIN"/>
    <property type="match status" value="1"/>
</dbReference>
<dbReference type="Gene3D" id="3.40.50.720">
    <property type="entry name" value="NAD(P)-binding Rossmann-like Domain"/>
    <property type="match status" value="2"/>
</dbReference>
<evidence type="ECO:0000256" key="1">
    <source>
        <dbReference type="ARBA" id="ARBA00023002"/>
    </source>
</evidence>
<proteinExistence type="predicted"/>
<evidence type="ECO:0000313" key="4">
    <source>
        <dbReference type="EMBL" id="MBM7704298.1"/>
    </source>
</evidence>
<feature type="domain" description="D-isomer specific 2-hydroxyacid dehydrogenase NAD-binding" evidence="3">
    <location>
        <begin position="104"/>
        <end position="275"/>
    </location>
</feature>
<dbReference type="RefSeq" id="WP_205188307.1">
    <property type="nucleotide sequence ID" value="NZ_JAFBFC010000006.1"/>
</dbReference>
<gene>
    <name evidence="4" type="ORF">JOC83_003153</name>
</gene>